<comment type="caution">
    <text evidence="7">The sequence shown here is derived from an EMBL/GenBank/DDBJ whole genome shotgun (WGS) entry which is preliminary data.</text>
</comment>
<feature type="transmembrane region" description="Helical" evidence="6">
    <location>
        <begin position="12"/>
        <end position="28"/>
    </location>
</feature>
<evidence type="ECO:0000256" key="5">
    <source>
        <dbReference type="ARBA" id="ARBA00023136"/>
    </source>
</evidence>
<feature type="transmembrane region" description="Helical" evidence="6">
    <location>
        <begin position="61"/>
        <end position="82"/>
    </location>
</feature>
<dbReference type="EMBL" id="JADGIZ020000166">
    <property type="protein sequence ID" value="KAL2911111.1"/>
    <property type="molecule type" value="Genomic_DNA"/>
</dbReference>
<dbReference type="InterPro" id="IPR005351">
    <property type="entry name" value="ASTER"/>
</dbReference>
<protein>
    <submittedName>
        <fullName evidence="7">Uncharacterized protein</fullName>
    </submittedName>
</protein>
<sequence length="85" mass="9169">MPEAPNEEDMEPDVLGLLALVLGVAGLLLRNRYFAWGGFASSLMAYVNARSTEADSRQGTGSVSFTLMGLVLIYVQMFTVPVSPK</sequence>
<evidence type="ECO:0000313" key="8">
    <source>
        <dbReference type="Proteomes" id="UP001527925"/>
    </source>
</evidence>
<keyword evidence="8" id="KW-1185">Reference proteome</keyword>
<comment type="similarity">
    <text evidence="2">Belongs to the Asterix family.</text>
</comment>
<evidence type="ECO:0000256" key="2">
    <source>
        <dbReference type="ARBA" id="ARBA00009066"/>
    </source>
</evidence>
<keyword evidence="3 6" id="KW-0812">Transmembrane</keyword>
<dbReference type="PANTHER" id="PTHR13193">
    <property type="entry name" value="CGI-140"/>
    <property type="match status" value="1"/>
</dbReference>
<proteinExistence type="inferred from homology"/>
<evidence type="ECO:0000313" key="7">
    <source>
        <dbReference type="EMBL" id="KAL2911111.1"/>
    </source>
</evidence>
<gene>
    <name evidence="7" type="ORF">HK105_209430</name>
</gene>
<evidence type="ECO:0000256" key="4">
    <source>
        <dbReference type="ARBA" id="ARBA00022989"/>
    </source>
</evidence>
<dbReference type="Pfam" id="PF03669">
    <property type="entry name" value="ASTER"/>
    <property type="match status" value="1"/>
</dbReference>
<evidence type="ECO:0000256" key="1">
    <source>
        <dbReference type="ARBA" id="ARBA00004370"/>
    </source>
</evidence>
<accession>A0ABR4MV14</accession>
<comment type="subcellular location">
    <subcellularLocation>
        <location evidence="1">Membrane</location>
    </subcellularLocation>
</comment>
<keyword evidence="4 6" id="KW-1133">Transmembrane helix</keyword>
<evidence type="ECO:0000256" key="3">
    <source>
        <dbReference type="ARBA" id="ARBA00022692"/>
    </source>
</evidence>
<dbReference type="Proteomes" id="UP001527925">
    <property type="component" value="Unassembled WGS sequence"/>
</dbReference>
<organism evidence="7 8">
    <name type="scientific">Polyrhizophydium stewartii</name>
    <dbReference type="NCBI Taxonomy" id="2732419"/>
    <lineage>
        <taxon>Eukaryota</taxon>
        <taxon>Fungi</taxon>
        <taxon>Fungi incertae sedis</taxon>
        <taxon>Chytridiomycota</taxon>
        <taxon>Chytridiomycota incertae sedis</taxon>
        <taxon>Chytridiomycetes</taxon>
        <taxon>Rhizophydiales</taxon>
        <taxon>Rhizophydiales incertae sedis</taxon>
        <taxon>Polyrhizophydium</taxon>
    </lineage>
</organism>
<name>A0ABR4MV14_9FUNG</name>
<dbReference type="PANTHER" id="PTHR13193:SF0">
    <property type="entry name" value="PAT COMPLEX SUBUNIT ASTERIX"/>
    <property type="match status" value="1"/>
</dbReference>
<evidence type="ECO:0000256" key="6">
    <source>
        <dbReference type="SAM" id="Phobius"/>
    </source>
</evidence>
<reference evidence="7 8" key="1">
    <citation type="submission" date="2023-09" db="EMBL/GenBank/DDBJ databases">
        <title>Pangenome analysis of Batrachochytrium dendrobatidis and related Chytrids.</title>
        <authorList>
            <person name="Yacoub M.N."/>
            <person name="Stajich J.E."/>
            <person name="James T.Y."/>
        </authorList>
    </citation>
    <scope>NUCLEOTIDE SEQUENCE [LARGE SCALE GENOMIC DNA]</scope>
    <source>
        <strain evidence="7 8">JEL0888</strain>
    </source>
</reference>
<keyword evidence="5 6" id="KW-0472">Membrane</keyword>